<dbReference type="PANTHER" id="PTHR11552:SF213">
    <property type="entry name" value="DEHYDROGENASE, PUTATIVE-RELATED"/>
    <property type="match status" value="1"/>
</dbReference>
<dbReference type="InterPro" id="IPR012132">
    <property type="entry name" value="GMC_OxRdtase"/>
</dbReference>
<dbReference type="Pfam" id="PF05199">
    <property type="entry name" value="GMC_oxred_C"/>
    <property type="match status" value="1"/>
</dbReference>
<comment type="similarity">
    <text evidence="1">Belongs to the GMC oxidoreductase family.</text>
</comment>
<gene>
    <name evidence="4" type="ORF">PRZ48_007691</name>
</gene>
<dbReference type="InterPro" id="IPR036188">
    <property type="entry name" value="FAD/NAD-bd_sf"/>
</dbReference>
<dbReference type="PIRSF" id="PIRSF000137">
    <property type="entry name" value="Alcohol_oxidase"/>
    <property type="match status" value="1"/>
</dbReference>
<evidence type="ECO:0000313" key="4">
    <source>
        <dbReference type="EMBL" id="KAK4501882.1"/>
    </source>
</evidence>
<evidence type="ECO:0000259" key="3">
    <source>
        <dbReference type="PROSITE" id="PS00624"/>
    </source>
</evidence>
<reference evidence="4 5" key="1">
    <citation type="journal article" date="2023" name="G3 (Bethesda)">
        <title>A chromosome-level genome assembly of Zasmidium syzygii isolated from banana leaves.</title>
        <authorList>
            <person name="van Westerhoven A.C."/>
            <person name="Mehrabi R."/>
            <person name="Talebi R."/>
            <person name="Steentjes M.B.F."/>
            <person name="Corcolon B."/>
            <person name="Chong P.A."/>
            <person name="Kema G.H.J."/>
            <person name="Seidl M.F."/>
        </authorList>
    </citation>
    <scope>NUCLEOTIDE SEQUENCE [LARGE SCALE GENOMIC DNA]</scope>
    <source>
        <strain evidence="4 5">P124</strain>
    </source>
</reference>
<dbReference type="Pfam" id="PF00732">
    <property type="entry name" value="GMC_oxred_N"/>
    <property type="match status" value="1"/>
</dbReference>
<dbReference type="Proteomes" id="UP001305779">
    <property type="component" value="Unassembled WGS sequence"/>
</dbReference>
<dbReference type="SUPFAM" id="SSF54373">
    <property type="entry name" value="FAD-linked reductases, C-terminal domain"/>
    <property type="match status" value="1"/>
</dbReference>
<proteinExistence type="inferred from homology"/>
<dbReference type="Gene3D" id="3.50.50.60">
    <property type="entry name" value="FAD/NAD(P)-binding domain"/>
    <property type="match status" value="1"/>
</dbReference>
<sequence length="671" mass="72954">MLFSGLLAWTPLLSLVTASSISHARLHNHQQRRDINSTTEYDYVVVGSGPGGGPLASRLAIAGFKVLLIDAGDDQGDSVAQMVPAMQLQSVEYEPQKWDYFVNHYSNLTRQERDSKMVYNQTNGELYTGKNPPQGAEPLGILYPRAGTLGGCAAHNAMITVYPHESDWKNLQTITGDDTWAPDNMRTYFEKLERNEYALEGTEGHGFDGWLQTSLTSLTLVVEDQKLLTLILSAATAMGKGIVTSLLTTVTGLAHILTDDINSAAATRDQTQNLYQVPIAVNNTSSRRSSPRDFILDTANAVNEDGSRKYHLDVQLNTLVTKVRFDQNGSTPKAVGVEYLQGNSLYAADPRYAAASGSSGYVAAGKEVILSTGAFNTPQLLKLSGVGPQEELESFGIEVVKNLPGVGENLQDRYETGVVGKNPGEFVITKDCTFGYTSPDPCLQTWQDNDTKESRGVYATNGIAIAITKKSSSASESDDPDLFISGAPANFPGYYPNFAKIGLEDAHHWTWIILKAHSRNNAGTVKLRSTNPQDVPQIDFNSFDTGNTEDGADEKDLQAVYEAMEFARDAYKKMIPLDGAFTETWPGANVTGDDLKQFIKDEAWGHHASCTCKIGSDDDPMAVLDTNFKVRGVDGLRVVDASIFPKIPGTYIALPIYIVSEKAADVIINGS</sequence>
<evidence type="ECO:0000313" key="5">
    <source>
        <dbReference type="Proteomes" id="UP001305779"/>
    </source>
</evidence>
<feature type="domain" description="Glucose-methanol-choline oxidoreductase N-terminal" evidence="3">
    <location>
        <begin position="373"/>
        <end position="387"/>
    </location>
</feature>
<dbReference type="SUPFAM" id="SSF51905">
    <property type="entry name" value="FAD/NAD(P)-binding domain"/>
    <property type="match status" value="1"/>
</dbReference>
<dbReference type="InterPro" id="IPR007867">
    <property type="entry name" value="GMC_OxRtase_C"/>
</dbReference>
<name>A0ABR0EK76_ZASCE</name>
<feature type="signal peptide" evidence="2">
    <location>
        <begin position="1"/>
        <end position="18"/>
    </location>
</feature>
<keyword evidence="5" id="KW-1185">Reference proteome</keyword>
<keyword evidence="2" id="KW-0732">Signal</keyword>
<dbReference type="Gene3D" id="3.30.560.10">
    <property type="entry name" value="Glucose Oxidase, domain 3"/>
    <property type="match status" value="1"/>
</dbReference>
<evidence type="ECO:0000256" key="1">
    <source>
        <dbReference type="ARBA" id="ARBA00010790"/>
    </source>
</evidence>
<dbReference type="PROSITE" id="PS00624">
    <property type="entry name" value="GMC_OXRED_2"/>
    <property type="match status" value="1"/>
</dbReference>
<organism evidence="4 5">
    <name type="scientific">Zasmidium cellare</name>
    <name type="common">Wine cellar mold</name>
    <name type="synonym">Racodium cellare</name>
    <dbReference type="NCBI Taxonomy" id="395010"/>
    <lineage>
        <taxon>Eukaryota</taxon>
        <taxon>Fungi</taxon>
        <taxon>Dikarya</taxon>
        <taxon>Ascomycota</taxon>
        <taxon>Pezizomycotina</taxon>
        <taxon>Dothideomycetes</taxon>
        <taxon>Dothideomycetidae</taxon>
        <taxon>Mycosphaerellales</taxon>
        <taxon>Mycosphaerellaceae</taxon>
        <taxon>Zasmidium</taxon>
    </lineage>
</organism>
<comment type="caution">
    <text evidence="4">The sequence shown here is derived from an EMBL/GenBank/DDBJ whole genome shotgun (WGS) entry which is preliminary data.</text>
</comment>
<dbReference type="EMBL" id="JAXOVC010000005">
    <property type="protein sequence ID" value="KAK4501882.1"/>
    <property type="molecule type" value="Genomic_DNA"/>
</dbReference>
<feature type="chain" id="PRO_5047324143" description="Glucose-methanol-choline oxidoreductase N-terminal domain-containing protein" evidence="2">
    <location>
        <begin position="19"/>
        <end position="671"/>
    </location>
</feature>
<dbReference type="PANTHER" id="PTHR11552">
    <property type="entry name" value="GLUCOSE-METHANOL-CHOLINE GMC OXIDOREDUCTASE"/>
    <property type="match status" value="1"/>
</dbReference>
<accession>A0ABR0EK76</accession>
<evidence type="ECO:0000256" key="2">
    <source>
        <dbReference type="SAM" id="SignalP"/>
    </source>
</evidence>
<dbReference type="InterPro" id="IPR000172">
    <property type="entry name" value="GMC_OxRdtase_N"/>
</dbReference>
<protein>
    <recommendedName>
        <fullName evidence="3">Glucose-methanol-choline oxidoreductase N-terminal domain-containing protein</fullName>
    </recommendedName>
</protein>